<evidence type="ECO:0000256" key="2">
    <source>
        <dbReference type="ARBA" id="ARBA00005189"/>
    </source>
</evidence>
<evidence type="ECO:0000256" key="6">
    <source>
        <dbReference type="ARBA" id="ARBA00022679"/>
    </source>
</evidence>
<dbReference type="Pfam" id="PF06974">
    <property type="entry name" value="WS_DGAT_C"/>
    <property type="match status" value="1"/>
</dbReference>
<evidence type="ECO:0000256" key="11">
    <source>
        <dbReference type="RuleBase" id="RU361241"/>
    </source>
</evidence>
<dbReference type="InterPro" id="IPR009721">
    <property type="entry name" value="O-acyltransferase_WSD1_C"/>
</dbReference>
<keyword evidence="8 11" id="KW-0443">Lipid metabolism</keyword>
<gene>
    <name evidence="15" type="ORF">Msi02_21090</name>
</gene>
<evidence type="ECO:0000256" key="12">
    <source>
        <dbReference type="SAM" id="MobiDB-lite"/>
    </source>
</evidence>
<dbReference type="EC" id="2.3.1.20" evidence="4 11"/>
<accession>A0ABQ4GIQ8</accession>
<organism evidence="15 16">
    <name type="scientific">Microbispora siamensis</name>
    <dbReference type="NCBI Taxonomy" id="564413"/>
    <lineage>
        <taxon>Bacteria</taxon>
        <taxon>Bacillati</taxon>
        <taxon>Actinomycetota</taxon>
        <taxon>Actinomycetes</taxon>
        <taxon>Streptosporangiales</taxon>
        <taxon>Streptosporangiaceae</taxon>
        <taxon>Microbispora</taxon>
    </lineage>
</organism>
<name>A0ABQ4GIQ8_9ACTN</name>
<keyword evidence="5 11" id="KW-0444">Lipid biosynthesis</keyword>
<dbReference type="InterPro" id="IPR004255">
    <property type="entry name" value="O-acyltransferase_WSD1_N"/>
</dbReference>
<dbReference type="PANTHER" id="PTHR31650">
    <property type="entry name" value="O-ACYLTRANSFERASE (WSD1-LIKE) FAMILY PROTEIN"/>
    <property type="match status" value="1"/>
</dbReference>
<feature type="compositionally biased region" description="Basic and acidic residues" evidence="12">
    <location>
        <begin position="40"/>
        <end position="52"/>
    </location>
</feature>
<evidence type="ECO:0000259" key="13">
    <source>
        <dbReference type="Pfam" id="PF03007"/>
    </source>
</evidence>
<feature type="region of interest" description="Disordered" evidence="12">
    <location>
        <begin position="547"/>
        <end position="568"/>
    </location>
</feature>
<comment type="pathway">
    <text evidence="2">Lipid metabolism.</text>
</comment>
<dbReference type="Gene3D" id="3.30.559.30">
    <property type="entry name" value="Nonribosomal peptide synthetase, condensation domain"/>
    <property type="match status" value="1"/>
</dbReference>
<evidence type="ECO:0000256" key="9">
    <source>
        <dbReference type="ARBA" id="ARBA00023315"/>
    </source>
</evidence>
<comment type="similarity">
    <text evidence="3 11">Belongs to the long-chain O-acyltransferase family.</text>
</comment>
<evidence type="ECO:0000256" key="4">
    <source>
        <dbReference type="ARBA" id="ARBA00013244"/>
    </source>
</evidence>
<dbReference type="InterPro" id="IPR023213">
    <property type="entry name" value="CAT-like_dom_sf"/>
</dbReference>
<feature type="domain" description="O-acyltransferase WSD1 C-terminal" evidence="14">
    <location>
        <begin position="387"/>
        <end position="536"/>
    </location>
</feature>
<dbReference type="NCBIfam" id="TIGR02946">
    <property type="entry name" value="acyl_WS_DGAT"/>
    <property type="match status" value="1"/>
</dbReference>
<evidence type="ECO:0000313" key="15">
    <source>
        <dbReference type="EMBL" id="GIH61292.1"/>
    </source>
</evidence>
<comment type="pathway">
    <text evidence="1 11">Glycerolipid metabolism; triacylglycerol biosynthesis.</text>
</comment>
<protein>
    <recommendedName>
        <fullName evidence="4 11">Diacylglycerol O-acyltransferase</fullName>
        <ecNumber evidence="4 11">2.3.1.20</ecNumber>
    </recommendedName>
</protein>
<reference evidence="15 16" key="1">
    <citation type="submission" date="2021-01" db="EMBL/GenBank/DDBJ databases">
        <title>Whole genome shotgun sequence of Microbispora siamensis NBRC 104113.</title>
        <authorList>
            <person name="Komaki H."/>
            <person name="Tamura T."/>
        </authorList>
    </citation>
    <scope>NUCLEOTIDE SEQUENCE [LARGE SCALE GENOMIC DNA]</scope>
    <source>
        <strain evidence="15 16">NBRC 104113</strain>
    </source>
</reference>
<feature type="region of interest" description="Disordered" evidence="12">
    <location>
        <begin position="16"/>
        <end position="52"/>
    </location>
</feature>
<comment type="caution">
    <text evidence="15">The sequence shown here is derived from an EMBL/GenBank/DDBJ whole genome shotgun (WGS) entry which is preliminary data.</text>
</comment>
<dbReference type="Proteomes" id="UP000660454">
    <property type="component" value="Unassembled WGS sequence"/>
</dbReference>
<dbReference type="Pfam" id="PF03007">
    <property type="entry name" value="WS_DGAT_cat"/>
    <property type="match status" value="1"/>
</dbReference>
<evidence type="ECO:0000256" key="3">
    <source>
        <dbReference type="ARBA" id="ARBA00009587"/>
    </source>
</evidence>
<evidence type="ECO:0000256" key="8">
    <source>
        <dbReference type="ARBA" id="ARBA00023098"/>
    </source>
</evidence>
<keyword evidence="9 11" id="KW-0012">Acyltransferase</keyword>
<dbReference type="InterPro" id="IPR014292">
    <property type="entry name" value="Acyl_transf_WS/DGAT"/>
</dbReference>
<feature type="domain" description="O-acyltransferase WSD1-like N-terminal" evidence="13">
    <location>
        <begin position="57"/>
        <end position="338"/>
    </location>
</feature>
<dbReference type="SUPFAM" id="SSF52777">
    <property type="entry name" value="CoA-dependent acyltransferases"/>
    <property type="match status" value="2"/>
</dbReference>
<sequence length="568" mass="60402">MRRRVIIVRQGSPRVCGSRRRLPAPGPHPRWRSRAAGPAADRRIGRREREDDEMRQLTALDAQFLSVESATTAAHVAGVAILDPSTSPSGALTREALLALLRERLHLAPPLRMRLADVPFGLDRPYWLDDPDVDLDAHVHETTLPAPGGERELAAYVAGVHARRLDRGRPLWEAHLIHGLEGGRCALYTKVHHCAIDGVSGSEILTALLDPSPQPRRVEAPPVPASPQPPGLLTMLAGAITRSIVQPVETLCSLARAAADLDTIPVVAALPDARLVAQAARALAGDSRPLPETPPLVAPRTPFNGPISGTREVALGSAPLAEVRRVARAFGMGPNDVVMTLCASALRRWLLAHDALPDRPLVAAVPVALRSPGASGSSRDAADGRVGNRISAMITPLATDVASPRERLTAVRSTLAAAKRRFAVSHRTWLDDVCAMVPNAFAALATPVVFRLAGVAGAGVNLIVSNVPGPRLPLYLCGARMLAYHPLSVVTDATGGISITCASYDGRLDFGVVACPTRLPDVWSMIGHLREAMDELLALLDDSPHDAAPQGDAAAVRPLEEREEMVPA</sequence>
<evidence type="ECO:0000256" key="1">
    <source>
        <dbReference type="ARBA" id="ARBA00004771"/>
    </source>
</evidence>
<evidence type="ECO:0000256" key="10">
    <source>
        <dbReference type="ARBA" id="ARBA00048109"/>
    </source>
</evidence>
<evidence type="ECO:0000313" key="16">
    <source>
        <dbReference type="Proteomes" id="UP000660454"/>
    </source>
</evidence>
<keyword evidence="7 11" id="KW-0319">Glycerol metabolism</keyword>
<dbReference type="EMBL" id="BOOF01000009">
    <property type="protein sequence ID" value="GIH61292.1"/>
    <property type="molecule type" value="Genomic_DNA"/>
</dbReference>
<dbReference type="Gene3D" id="3.30.559.10">
    <property type="entry name" value="Chloramphenicol acetyltransferase-like domain"/>
    <property type="match status" value="1"/>
</dbReference>
<keyword evidence="16" id="KW-1185">Reference proteome</keyword>
<proteinExistence type="inferred from homology"/>
<dbReference type="PANTHER" id="PTHR31650:SF1">
    <property type="entry name" value="WAX ESTER SYNTHASE_DIACYLGLYCEROL ACYLTRANSFERASE 4-RELATED"/>
    <property type="match status" value="1"/>
</dbReference>
<evidence type="ECO:0000256" key="5">
    <source>
        <dbReference type="ARBA" id="ARBA00022516"/>
    </source>
</evidence>
<comment type="catalytic activity">
    <reaction evidence="10 11">
        <text>an acyl-CoA + a 1,2-diacyl-sn-glycerol = a triacyl-sn-glycerol + CoA</text>
        <dbReference type="Rhea" id="RHEA:10868"/>
        <dbReference type="ChEBI" id="CHEBI:17815"/>
        <dbReference type="ChEBI" id="CHEBI:57287"/>
        <dbReference type="ChEBI" id="CHEBI:58342"/>
        <dbReference type="ChEBI" id="CHEBI:64615"/>
        <dbReference type="EC" id="2.3.1.20"/>
    </reaction>
</comment>
<evidence type="ECO:0000259" key="14">
    <source>
        <dbReference type="Pfam" id="PF06974"/>
    </source>
</evidence>
<evidence type="ECO:0000256" key="7">
    <source>
        <dbReference type="ARBA" id="ARBA00022798"/>
    </source>
</evidence>
<keyword evidence="6 11" id="KW-0808">Transferase</keyword>
<dbReference type="InterPro" id="IPR045034">
    <property type="entry name" value="O-acyltransferase_WSD1-like"/>
</dbReference>